<proteinExistence type="predicted"/>
<dbReference type="RefSeq" id="WP_236254664.1">
    <property type="nucleotide sequence ID" value="NZ_CP036280.1"/>
</dbReference>
<keyword evidence="6 7" id="KW-0472">Membrane</keyword>
<dbReference type="InterPro" id="IPR011701">
    <property type="entry name" value="MFS"/>
</dbReference>
<accession>A0A518BVG9</accession>
<dbReference type="EMBL" id="CP036280">
    <property type="protein sequence ID" value="QDU70980.1"/>
    <property type="molecule type" value="Genomic_DNA"/>
</dbReference>
<reference evidence="8 9" key="1">
    <citation type="submission" date="2019-02" db="EMBL/GenBank/DDBJ databases">
        <title>Deep-cultivation of Planctomycetes and their phenomic and genomic characterization uncovers novel biology.</title>
        <authorList>
            <person name="Wiegand S."/>
            <person name="Jogler M."/>
            <person name="Boedeker C."/>
            <person name="Pinto D."/>
            <person name="Vollmers J."/>
            <person name="Rivas-Marin E."/>
            <person name="Kohn T."/>
            <person name="Peeters S.H."/>
            <person name="Heuer A."/>
            <person name="Rast P."/>
            <person name="Oberbeckmann S."/>
            <person name="Bunk B."/>
            <person name="Jeske O."/>
            <person name="Meyerdierks A."/>
            <person name="Storesund J.E."/>
            <person name="Kallscheuer N."/>
            <person name="Luecker S."/>
            <person name="Lage O.M."/>
            <person name="Pohl T."/>
            <person name="Merkel B.J."/>
            <person name="Hornburger P."/>
            <person name="Mueller R.-W."/>
            <person name="Bruemmer F."/>
            <person name="Labrenz M."/>
            <person name="Spormann A.M."/>
            <person name="Op den Camp H."/>
            <person name="Overmann J."/>
            <person name="Amann R."/>
            <person name="Jetten M.S.M."/>
            <person name="Mascher T."/>
            <person name="Medema M.H."/>
            <person name="Devos D.P."/>
            <person name="Kaster A.-K."/>
            <person name="Ovreas L."/>
            <person name="Rohde M."/>
            <person name="Galperin M.Y."/>
            <person name="Jogler C."/>
        </authorList>
    </citation>
    <scope>NUCLEOTIDE SEQUENCE [LARGE SCALE GENOMIC DNA]</scope>
    <source>
        <strain evidence="8 9">Pan265</strain>
    </source>
</reference>
<keyword evidence="4 7" id="KW-0812">Transmembrane</keyword>
<dbReference type="Pfam" id="PF07690">
    <property type="entry name" value="MFS_1"/>
    <property type="match status" value="1"/>
</dbReference>
<dbReference type="InterPro" id="IPR036259">
    <property type="entry name" value="MFS_trans_sf"/>
</dbReference>
<feature type="transmembrane region" description="Helical" evidence="7">
    <location>
        <begin position="135"/>
        <end position="154"/>
    </location>
</feature>
<keyword evidence="5 7" id="KW-1133">Transmembrane helix</keyword>
<dbReference type="GO" id="GO:0005886">
    <property type="term" value="C:plasma membrane"/>
    <property type="evidence" value="ECO:0007669"/>
    <property type="project" value="UniProtKB-SubCell"/>
</dbReference>
<feature type="transmembrane region" description="Helical" evidence="7">
    <location>
        <begin position="95"/>
        <end position="114"/>
    </location>
</feature>
<evidence type="ECO:0000256" key="2">
    <source>
        <dbReference type="ARBA" id="ARBA00022448"/>
    </source>
</evidence>
<feature type="transmembrane region" description="Helical" evidence="7">
    <location>
        <begin position="9"/>
        <end position="30"/>
    </location>
</feature>
<name>A0A518BVG9_9BACT</name>
<keyword evidence="3" id="KW-1003">Cell membrane</keyword>
<keyword evidence="9" id="KW-1185">Reference proteome</keyword>
<dbReference type="KEGG" id="mcad:Pan265_08240"/>
<feature type="transmembrane region" description="Helical" evidence="7">
    <location>
        <begin position="356"/>
        <end position="375"/>
    </location>
</feature>
<evidence type="ECO:0000256" key="5">
    <source>
        <dbReference type="ARBA" id="ARBA00022989"/>
    </source>
</evidence>
<evidence type="ECO:0000256" key="7">
    <source>
        <dbReference type="SAM" id="Phobius"/>
    </source>
</evidence>
<dbReference type="AlphaFoldDB" id="A0A518BVG9"/>
<gene>
    <name evidence="8" type="ORF">Pan265_08240</name>
</gene>
<feature type="transmembrane region" description="Helical" evidence="7">
    <location>
        <begin position="247"/>
        <end position="265"/>
    </location>
</feature>
<dbReference type="PANTHER" id="PTHR23517">
    <property type="entry name" value="RESISTANCE PROTEIN MDTM, PUTATIVE-RELATED-RELATED"/>
    <property type="match status" value="1"/>
</dbReference>
<sequence>MHPTGKRRVLALTFIGSVATSLIELGLYFYTHDILGFSELQNLGLALGWGLIYLLGALISHPIAHRFGERNLAIVATLGQAVINAIIGLSPTPAVLVPGFLGMGLLTGMMWPVIESYISSGLTPRRALNTIGYFNLTWSSAVAVALVLTGQIMTRLEPNALLFVAAGLNLAVAAIMLSLRARPLHMDHDHPERPSPEQLQRWKHLLVSSRWTMLASYALLFLLSPLLPEILSDLGLSTEVATNTAALIHGMRFLTFAAMIFFPAWHDRVWPLLLALVIQPVSLILILFGTTIAVVIAGEIMFGIAAGLSYFAALYYVQVIQNASVEAGGEHEGLIGAGFAIGPLLGLGATVLGGSLLAVAVTAGPFLALTAWKATSALRRSAQHRHHHQ</sequence>
<feature type="transmembrane region" description="Helical" evidence="7">
    <location>
        <begin position="72"/>
        <end position="89"/>
    </location>
</feature>
<feature type="transmembrane region" description="Helical" evidence="7">
    <location>
        <begin position="211"/>
        <end position="227"/>
    </location>
</feature>
<evidence type="ECO:0000313" key="8">
    <source>
        <dbReference type="EMBL" id="QDU70980.1"/>
    </source>
</evidence>
<dbReference type="Gene3D" id="1.20.1250.20">
    <property type="entry name" value="MFS general substrate transporter like domains"/>
    <property type="match status" value="1"/>
</dbReference>
<feature type="transmembrane region" description="Helical" evidence="7">
    <location>
        <begin position="42"/>
        <end position="60"/>
    </location>
</feature>
<evidence type="ECO:0000256" key="3">
    <source>
        <dbReference type="ARBA" id="ARBA00022475"/>
    </source>
</evidence>
<feature type="transmembrane region" description="Helical" evidence="7">
    <location>
        <begin position="300"/>
        <end position="320"/>
    </location>
</feature>
<protein>
    <submittedName>
        <fullName evidence="8">Major Facilitator Superfamily protein</fullName>
    </submittedName>
</protein>
<dbReference type="SUPFAM" id="SSF103473">
    <property type="entry name" value="MFS general substrate transporter"/>
    <property type="match status" value="2"/>
</dbReference>
<feature type="transmembrane region" description="Helical" evidence="7">
    <location>
        <begin position="160"/>
        <end position="179"/>
    </location>
</feature>
<dbReference type="InterPro" id="IPR050171">
    <property type="entry name" value="MFS_Transporters"/>
</dbReference>
<feature type="transmembrane region" description="Helical" evidence="7">
    <location>
        <begin position="332"/>
        <end position="350"/>
    </location>
</feature>
<dbReference type="Proteomes" id="UP000320386">
    <property type="component" value="Chromosome"/>
</dbReference>
<feature type="transmembrane region" description="Helical" evidence="7">
    <location>
        <begin position="272"/>
        <end position="294"/>
    </location>
</feature>
<comment type="subcellular location">
    <subcellularLocation>
        <location evidence="1">Cell membrane</location>
        <topology evidence="1">Multi-pass membrane protein</topology>
    </subcellularLocation>
</comment>
<evidence type="ECO:0000256" key="6">
    <source>
        <dbReference type="ARBA" id="ARBA00023136"/>
    </source>
</evidence>
<keyword evidence="2" id="KW-0813">Transport</keyword>
<evidence type="ECO:0000313" key="9">
    <source>
        <dbReference type="Proteomes" id="UP000320386"/>
    </source>
</evidence>
<organism evidence="8 9">
    <name type="scientific">Mucisphaera calidilacus</name>
    <dbReference type="NCBI Taxonomy" id="2527982"/>
    <lineage>
        <taxon>Bacteria</taxon>
        <taxon>Pseudomonadati</taxon>
        <taxon>Planctomycetota</taxon>
        <taxon>Phycisphaerae</taxon>
        <taxon>Phycisphaerales</taxon>
        <taxon>Phycisphaeraceae</taxon>
        <taxon>Mucisphaera</taxon>
    </lineage>
</organism>
<dbReference type="GO" id="GO:0022857">
    <property type="term" value="F:transmembrane transporter activity"/>
    <property type="evidence" value="ECO:0007669"/>
    <property type="project" value="InterPro"/>
</dbReference>
<evidence type="ECO:0000256" key="1">
    <source>
        <dbReference type="ARBA" id="ARBA00004651"/>
    </source>
</evidence>
<evidence type="ECO:0000256" key="4">
    <source>
        <dbReference type="ARBA" id="ARBA00022692"/>
    </source>
</evidence>